<comment type="subcellular location">
    <subcellularLocation>
        <location evidence="9 10">Peroxisome membrane</location>
    </subcellularLocation>
</comment>
<dbReference type="InterPro" id="IPR006785">
    <property type="entry name" value="Pex14_N"/>
</dbReference>
<comment type="caution">
    <text evidence="13">The sequence shown here is derived from an EMBL/GenBank/DDBJ whole genome shotgun (WGS) entry which is preliminary data.</text>
</comment>
<evidence type="ECO:0000256" key="2">
    <source>
        <dbReference type="ARBA" id="ARBA00022448"/>
    </source>
</evidence>
<keyword evidence="2 10" id="KW-0813">Transport</keyword>
<evidence type="ECO:0000256" key="3">
    <source>
        <dbReference type="ARBA" id="ARBA00022927"/>
    </source>
</evidence>
<comment type="similarity">
    <text evidence="1 10">Belongs to the peroxin-14 family.</text>
</comment>
<dbReference type="GO" id="GO:0016560">
    <property type="term" value="P:protein import into peroxisome matrix, docking"/>
    <property type="evidence" value="ECO:0007669"/>
    <property type="project" value="UniProtKB-UniRule"/>
</dbReference>
<protein>
    <recommendedName>
        <fullName evidence="7 10">Peroxisomal membrane protein PEX14</fullName>
    </recommendedName>
    <alternativeName>
        <fullName evidence="8 10">Peroxin-14</fullName>
    </alternativeName>
</protein>
<name>A0A8H8DEZ6_9FUNG</name>
<evidence type="ECO:0000256" key="10">
    <source>
        <dbReference type="RuleBase" id="RU367032"/>
    </source>
</evidence>
<feature type="region of interest" description="Disordered" evidence="11">
    <location>
        <begin position="46"/>
        <end position="93"/>
    </location>
</feature>
<evidence type="ECO:0000313" key="13">
    <source>
        <dbReference type="EMBL" id="KAG5456005.1"/>
    </source>
</evidence>
<feature type="compositionally biased region" description="Acidic residues" evidence="11">
    <location>
        <begin position="361"/>
        <end position="371"/>
    </location>
</feature>
<keyword evidence="14" id="KW-1185">Reference proteome</keyword>
<evidence type="ECO:0000256" key="4">
    <source>
        <dbReference type="ARBA" id="ARBA00023010"/>
    </source>
</evidence>
<sequence length="371" mass="39122">MRADVLASATRFLQDPAVQSAALAKKVAFLESKGLTADEIGEALWRSKPAAAPGPDDAAAGPAAQQPPPPPQPYYHYPLQPAAPPLPPARPPAAWKDVVSGAVAFAGVSYGAFALAQPDGGPHPNFSADVRAAERRLDEQVRRAEEALGDVRRETEKIVASVAEQSERTTSALVALGETMAGLKESDERRDEEFEAFKRELEEIKAEIPTVRLSAGMAGVAGMAGAGKGGRRSSCWYSPPRTSRLIPSTLFDRTKESQTAVLHDLQAEVKSLKALLLNRRVGSVPGGAPAARSPSRTPSATGARTPQAGEKQADDRQPQQGTAFPYASGQAGFIPPWQLVDGGMGPKSETKTAMPLMLGAESEESDSIEAT</sequence>
<evidence type="ECO:0000259" key="12">
    <source>
        <dbReference type="Pfam" id="PF04695"/>
    </source>
</evidence>
<dbReference type="InterPro" id="IPR036388">
    <property type="entry name" value="WH-like_DNA-bd_sf"/>
</dbReference>
<keyword evidence="6 10" id="KW-0576">Peroxisome</keyword>
<dbReference type="GO" id="GO:0005778">
    <property type="term" value="C:peroxisomal membrane"/>
    <property type="evidence" value="ECO:0007669"/>
    <property type="project" value="UniProtKB-SubCell"/>
</dbReference>
<feature type="domain" description="Peroxisome membrane anchor protein Pex14p N-terminal" evidence="12">
    <location>
        <begin position="2"/>
        <end position="44"/>
    </location>
</feature>
<dbReference type="Pfam" id="PF04695">
    <property type="entry name" value="Pex14_N"/>
    <property type="match status" value="1"/>
</dbReference>
<dbReference type="GO" id="GO:0005102">
    <property type="term" value="F:signaling receptor binding"/>
    <property type="evidence" value="ECO:0007669"/>
    <property type="project" value="TreeGrafter"/>
</dbReference>
<proteinExistence type="inferred from homology"/>
<evidence type="ECO:0000256" key="9">
    <source>
        <dbReference type="ARBA" id="ARBA00046271"/>
    </source>
</evidence>
<evidence type="ECO:0000256" key="11">
    <source>
        <dbReference type="SAM" id="MobiDB-lite"/>
    </source>
</evidence>
<gene>
    <name evidence="13" type="ORF">BJ554DRAFT_4372</name>
</gene>
<comment type="function">
    <text evidence="10">Component of the PEX13-PEX14 docking complex, a translocon channel that specifically mediates the import of peroxisomal cargo proteins bound to PEX5 receptor. The PEX13-PEX14 docking complex forms a large import pore which can be opened to a diameter of about 9 nm. Mechanistically, PEX5 receptor along with cargo proteins associates with the PEX14 subunit of the PEX13-PEX14 docking complex in the cytosol, leading to the insertion of the receptor into the organelle membrane with the concomitant translocation of the cargo into the peroxisome matrix.</text>
</comment>
<feature type="region of interest" description="Disordered" evidence="11">
    <location>
        <begin position="283"/>
        <end position="371"/>
    </location>
</feature>
<dbReference type="PANTHER" id="PTHR23058:SF0">
    <property type="entry name" value="PEROXISOMAL MEMBRANE PROTEIN PEX14"/>
    <property type="match status" value="1"/>
</dbReference>
<keyword evidence="5 10" id="KW-0472">Membrane</keyword>
<evidence type="ECO:0000256" key="8">
    <source>
        <dbReference type="ARBA" id="ARBA00029691"/>
    </source>
</evidence>
<keyword evidence="3 10" id="KW-0653">Protein transport</keyword>
<evidence type="ECO:0000256" key="5">
    <source>
        <dbReference type="ARBA" id="ARBA00023136"/>
    </source>
</evidence>
<feature type="compositionally biased region" description="Pro residues" evidence="11">
    <location>
        <begin position="81"/>
        <end position="91"/>
    </location>
</feature>
<evidence type="ECO:0000256" key="1">
    <source>
        <dbReference type="ARBA" id="ARBA00005443"/>
    </source>
</evidence>
<feature type="compositionally biased region" description="Low complexity" evidence="11">
    <location>
        <begin position="49"/>
        <end position="64"/>
    </location>
</feature>
<dbReference type="Gene3D" id="1.10.10.10">
    <property type="entry name" value="Winged helix-like DNA-binding domain superfamily/Winged helix DNA-binding domain"/>
    <property type="match status" value="1"/>
</dbReference>
<dbReference type="EMBL" id="JAEFCI010012432">
    <property type="protein sequence ID" value="KAG5456005.1"/>
    <property type="molecule type" value="Genomic_DNA"/>
</dbReference>
<dbReference type="PANTHER" id="PTHR23058">
    <property type="entry name" value="PEROXISOMAL MEMBRANE PROTEIN PEX14"/>
    <property type="match status" value="1"/>
</dbReference>
<organism evidence="13 14">
    <name type="scientific">Olpidium bornovanus</name>
    <dbReference type="NCBI Taxonomy" id="278681"/>
    <lineage>
        <taxon>Eukaryota</taxon>
        <taxon>Fungi</taxon>
        <taxon>Fungi incertae sedis</taxon>
        <taxon>Olpidiomycota</taxon>
        <taxon>Olpidiomycotina</taxon>
        <taxon>Olpidiomycetes</taxon>
        <taxon>Olpidiales</taxon>
        <taxon>Olpidiaceae</taxon>
        <taxon>Olpidium</taxon>
    </lineage>
</organism>
<accession>A0A8H8DEZ6</accession>
<reference evidence="13 14" key="1">
    <citation type="journal article" name="Sci. Rep.">
        <title>Genome-scale phylogenetic analyses confirm Olpidium as the closest living zoosporic fungus to the non-flagellated, terrestrial fungi.</title>
        <authorList>
            <person name="Chang Y."/>
            <person name="Rochon D."/>
            <person name="Sekimoto S."/>
            <person name="Wang Y."/>
            <person name="Chovatia M."/>
            <person name="Sandor L."/>
            <person name="Salamov A."/>
            <person name="Grigoriev I.V."/>
            <person name="Stajich J.E."/>
            <person name="Spatafora J.W."/>
        </authorList>
    </citation>
    <scope>NUCLEOTIDE SEQUENCE [LARGE SCALE GENOMIC DNA]</scope>
    <source>
        <strain evidence="13">S191</strain>
    </source>
</reference>
<evidence type="ECO:0000313" key="14">
    <source>
        <dbReference type="Proteomes" id="UP000673691"/>
    </source>
</evidence>
<dbReference type="AlphaFoldDB" id="A0A8H8DEZ6"/>
<evidence type="ECO:0000256" key="7">
    <source>
        <dbReference type="ARBA" id="ARBA00029502"/>
    </source>
</evidence>
<feature type="compositionally biased region" description="Polar residues" evidence="11">
    <location>
        <begin position="294"/>
        <end position="304"/>
    </location>
</feature>
<dbReference type="Proteomes" id="UP000673691">
    <property type="component" value="Unassembled WGS sequence"/>
</dbReference>
<evidence type="ECO:0000256" key="6">
    <source>
        <dbReference type="ARBA" id="ARBA00023140"/>
    </source>
</evidence>
<dbReference type="InterPro" id="IPR025655">
    <property type="entry name" value="PEX14"/>
</dbReference>
<dbReference type="OrthoDB" id="441517at2759"/>
<keyword evidence="4" id="KW-0811">Translocation</keyword>
<dbReference type="GO" id="GO:1990429">
    <property type="term" value="C:peroxisomal importomer complex"/>
    <property type="evidence" value="ECO:0007669"/>
    <property type="project" value="TreeGrafter"/>
</dbReference>